<reference evidence="2" key="1">
    <citation type="journal article" date="2019" name="Int. J. Syst. Evol. Microbiol.">
        <title>The Global Catalogue of Microorganisms (GCM) 10K type strain sequencing project: providing services to taxonomists for standard genome sequencing and annotation.</title>
        <authorList>
            <consortium name="The Broad Institute Genomics Platform"/>
            <consortium name="The Broad Institute Genome Sequencing Center for Infectious Disease"/>
            <person name="Wu L."/>
            <person name="Ma J."/>
        </authorList>
    </citation>
    <scope>NUCLEOTIDE SEQUENCE [LARGE SCALE GENOMIC DNA]</scope>
    <source>
        <strain evidence="2">CGMCC 1.15111</strain>
    </source>
</reference>
<protein>
    <submittedName>
        <fullName evidence="1">Uncharacterized protein</fullName>
    </submittedName>
</protein>
<accession>A0ABQ3I512</accession>
<keyword evidence="2" id="KW-1185">Reference proteome</keyword>
<name>A0ABQ3I512_9BACT</name>
<proteinExistence type="predicted"/>
<dbReference type="RefSeq" id="WP_189630125.1">
    <property type="nucleotide sequence ID" value="NZ_BNAG01000003.1"/>
</dbReference>
<dbReference type="Proteomes" id="UP000658258">
    <property type="component" value="Unassembled WGS sequence"/>
</dbReference>
<comment type="caution">
    <text evidence="1">The sequence shown here is derived from an EMBL/GenBank/DDBJ whole genome shotgun (WGS) entry which is preliminary data.</text>
</comment>
<sequence>MKTEISLVCNKCRNASSAELGINEIPEGAARLVTNFCPRCSEGDFGEEWFEDSNGNEISFSETSVKA</sequence>
<evidence type="ECO:0000313" key="2">
    <source>
        <dbReference type="Proteomes" id="UP000658258"/>
    </source>
</evidence>
<gene>
    <name evidence="1" type="ORF">GCM10011340_20080</name>
</gene>
<evidence type="ECO:0000313" key="1">
    <source>
        <dbReference type="EMBL" id="GHE65038.1"/>
    </source>
</evidence>
<organism evidence="1 2">
    <name type="scientific">Roseivirga thermotolerans</name>
    <dbReference type="NCBI Taxonomy" id="1758176"/>
    <lineage>
        <taxon>Bacteria</taxon>
        <taxon>Pseudomonadati</taxon>
        <taxon>Bacteroidota</taxon>
        <taxon>Cytophagia</taxon>
        <taxon>Cytophagales</taxon>
        <taxon>Roseivirgaceae</taxon>
        <taxon>Roseivirga</taxon>
    </lineage>
</organism>
<dbReference type="EMBL" id="BNAG01000003">
    <property type="protein sequence ID" value="GHE65038.1"/>
    <property type="molecule type" value="Genomic_DNA"/>
</dbReference>